<feature type="transmembrane region" description="Helical" evidence="1">
    <location>
        <begin position="6"/>
        <end position="26"/>
    </location>
</feature>
<protein>
    <submittedName>
        <fullName evidence="2">Uncharacterized protein</fullName>
    </submittedName>
</protein>
<dbReference type="RefSeq" id="WP_093153452.1">
    <property type="nucleotide sequence ID" value="NZ_FNBW01000015.1"/>
</dbReference>
<reference evidence="2 3" key="1">
    <citation type="submission" date="2016-10" db="EMBL/GenBank/DDBJ databases">
        <authorList>
            <person name="Varghese N."/>
            <person name="Submissions S."/>
        </authorList>
    </citation>
    <scope>NUCLEOTIDE SEQUENCE [LARGE SCALE GENOMIC DNA]</scope>
    <source>
        <strain evidence="2 3">DSM 18839</strain>
    </source>
</reference>
<keyword evidence="1" id="KW-0472">Membrane</keyword>
<evidence type="ECO:0000256" key="1">
    <source>
        <dbReference type="SAM" id="Phobius"/>
    </source>
</evidence>
<feature type="transmembrane region" description="Helical" evidence="1">
    <location>
        <begin position="73"/>
        <end position="91"/>
    </location>
</feature>
<name>A0A8G2BNM7_9PROT</name>
<accession>A0A8G2BNM7</accession>
<keyword evidence="3" id="KW-1185">Reference proteome</keyword>
<organism evidence="2 3">
    <name type="scientific">Thalassobaculum litoreum DSM 18839</name>
    <dbReference type="NCBI Taxonomy" id="1123362"/>
    <lineage>
        <taxon>Bacteria</taxon>
        <taxon>Pseudomonadati</taxon>
        <taxon>Pseudomonadota</taxon>
        <taxon>Alphaproteobacteria</taxon>
        <taxon>Rhodospirillales</taxon>
        <taxon>Thalassobaculaceae</taxon>
        <taxon>Thalassobaculum</taxon>
    </lineage>
</organism>
<keyword evidence="1" id="KW-0812">Transmembrane</keyword>
<evidence type="ECO:0000313" key="3">
    <source>
        <dbReference type="Proteomes" id="UP000198615"/>
    </source>
</evidence>
<dbReference type="EMBL" id="FNBW01000015">
    <property type="protein sequence ID" value="SDG36156.1"/>
    <property type="molecule type" value="Genomic_DNA"/>
</dbReference>
<feature type="transmembrane region" description="Helical" evidence="1">
    <location>
        <begin position="179"/>
        <end position="199"/>
    </location>
</feature>
<dbReference type="OrthoDB" id="7677661at2"/>
<feature type="transmembrane region" description="Helical" evidence="1">
    <location>
        <begin position="33"/>
        <end position="53"/>
    </location>
</feature>
<feature type="transmembrane region" description="Helical" evidence="1">
    <location>
        <begin position="153"/>
        <end position="173"/>
    </location>
</feature>
<dbReference type="AlphaFoldDB" id="A0A8G2BNM7"/>
<keyword evidence="1" id="KW-1133">Transmembrane helix</keyword>
<sequence length="208" mass="21890">MTDLAISALTNAILAAEIFFLAGLSFRGGLERWSAAWLFALYLTFIGLANLLGTIDHGFLEPIDHPANIPVRTATRSVIALATFTLLMCTARQFFGALGTRICLVAGLAGLAATVWVTATQDNFLVLVAGNFVVMLLTLGLHLWGLRRGTGSLLLCAGIVASIAASLIIPFGGDGVEPLGLYGTFHIALIGASFILYLGGRDLKARVA</sequence>
<proteinExistence type="predicted"/>
<feature type="transmembrane region" description="Helical" evidence="1">
    <location>
        <begin position="124"/>
        <end position="146"/>
    </location>
</feature>
<evidence type="ECO:0000313" key="2">
    <source>
        <dbReference type="EMBL" id="SDG36156.1"/>
    </source>
</evidence>
<dbReference type="Pfam" id="PF22285">
    <property type="entry name" value="DUF6962"/>
    <property type="match status" value="1"/>
</dbReference>
<comment type="caution">
    <text evidence="2">The sequence shown here is derived from an EMBL/GenBank/DDBJ whole genome shotgun (WGS) entry which is preliminary data.</text>
</comment>
<dbReference type="Proteomes" id="UP000198615">
    <property type="component" value="Unassembled WGS sequence"/>
</dbReference>
<gene>
    <name evidence="2" type="ORF">SAMN05660686_04156</name>
</gene>
<dbReference type="InterPro" id="IPR054235">
    <property type="entry name" value="DUF6962"/>
</dbReference>
<feature type="transmembrane region" description="Helical" evidence="1">
    <location>
        <begin position="98"/>
        <end position="118"/>
    </location>
</feature>